<evidence type="ECO:0000256" key="2">
    <source>
        <dbReference type="SAM" id="MobiDB-lite"/>
    </source>
</evidence>
<keyword evidence="5" id="KW-1185">Reference proteome</keyword>
<evidence type="ECO:0000313" key="4">
    <source>
        <dbReference type="EnsemblMetazoa" id="AGAP029484-PA"/>
    </source>
</evidence>
<accession>A0A453YZT2</accession>
<dbReference type="GO" id="GO:0003676">
    <property type="term" value="F:nucleic acid binding"/>
    <property type="evidence" value="ECO:0007669"/>
    <property type="project" value="InterPro"/>
</dbReference>
<dbReference type="AlphaFoldDB" id="A0A453YZT2"/>
<dbReference type="EMBL" id="AAAB01008900">
    <property type="status" value="NOT_ANNOTATED_CDS"/>
    <property type="molecule type" value="Genomic_DNA"/>
</dbReference>
<evidence type="ECO:0000313" key="5">
    <source>
        <dbReference type="Proteomes" id="UP000007062"/>
    </source>
</evidence>
<dbReference type="VEuPathDB" id="VectorBase:AGAMI1_005519"/>
<dbReference type="Proteomes" id="UP000007062">
    <property type="component" value="Chromosome 2L"/>
</dbReference>
<reference evidence="4" key="3">
    <citation type="submission" date="2020-05" db="UniProtKB">
        <authorList>
            <consortium name="EnsemblMetazoa"/>
        </authorList>
    </citation>
    <scope>IDENTIFICATION</scope>
    <source>
        <strain evidence="4">PEST</strain>
    </source>
</reference>
<comment type="subcellular location">
    <subcellularLocation>
        <location evidence="1">Nucleus</location>
    </subcellularLocation>
</comment>
<protein>
    <submittedName>
        <fullName evidence="4">DDE_3 domain-containing protein</fullName>
    </submittedName>
</protein>
<dbReference type="GO" id="GO:0005634">
    <property type="term" value="C:nucleus"/>
    <property type="evidence" value="ECO:0007669"/>
    <property type="project" value="UniProtKB-SubCell"/>
</dbReference>
<dbReference type="EnsemblMetazoa" id="AGAP029484-RA">
    <property type="protein sequence ID" value="AGAP029484-PA"/>
    <property type="gene ID" value="AGAP029484"/>
</dbReference>
<dbReference type="Gene3D" id="3.30.420.10">
    <property type="entry name" value="Ribonuclease H-like superfamily/Ribonuclease H"/>
    <property type="match status" value="1"/>
</dbReference>
<dbReference type="Gene3D" id="1.10.10.10">
    <property type="entry name" value="Winged helix-like DNA-binding domain superfamily/Winged helix DNA-binding domain"/>
    <property type="match status" value="1"/>
</dbReference>
<dbReference type="InterPro" id="IPR036388">
    <property type="entry name" value="WH-like_DNA-bd_sf"/>
</dbReference>
<feature type="region of interest" description="Disordered" evidence="2">
    <location>
        <begin position="100"/>
        <end position="157"/>
    </location>
</feature>
<dbReference type="VEuPathDB" id="VectorBase:AGAMI1_000359"/>
<organism evidence="4 5">
    <name type="scientific">Anopheles gambiae</name>
    <name type="common">African malaria mosquito</name>
    <dbReference type="NCBI Taxonomy" id="7165"/>
    <lineage>
        <taxon>Eukaryota</taxon>
        <taxon>Metazoa</taxon>
        <taxon>Ecdysozoa</taxon>
        <taxon>Arthropoda</taxon>
        <taxon>Hexapoda</taxon>
        <taxon>Insecta</taxon>
        <taxon>Pterygota</taxon>
        <taxon>Neoptera</taxon>
        <taxon>Endopterygota</taxon>
        <taxon>Diptera</taxon>
        <taxon>Nematocera</taxon>
        <taxon>Culicoidea</taxon>
        <taxon>Culicidae</taxon>
        <taxon>Anophelinae</taxon>
        <taxon>Anopheles</taxon>
    </lineage>
</organism>
<dbReference type="InParanoid" id="A0A453YZT2"/>
<dbReference type="InterPro" id="IPR036397">
    <property type="entry name" value="RNaseH_sf"/>
</dbReference>
<feature type="domain" description="Tc1-like transposase DDE" evidence="3">
    <location>
        <begin position="316"/>
        <end position="452"/>
    </location>
</feature>
<evidence type="ECO:0000256" key="1">
    <source>
        <dbReference type="ARBA" id="ARBA00004123"/>
    </source>
</evidence>
<sequence length="492" mass="55130">MEKIRTKRAADSEHGKAYPVGVKIVIKEEPLDDDILHGHTQVLREECMVESQTGDGTSDNSDVQDPLLNLAPQTDVKMENLGALGNGIGVAEEIANVAGSSATKRKHSDANELQDDIGTAKTNPHENLNHGQRSGPNVVPPVTDAGKRRSRGKVNVTSNQDRERVIAASDKGYSHSMIAEMLGIKRPTVYSILKKYWKTGEVEANSRGGVKPKKLTDAAISSIQAWLDEDCTISLSKLVKKVWEHHQIQVSHTTIAREFYPFYYSFKRIKVASSSKRGENTESTVQDLLQYISSYNQLVQRLPRAAIIFVHAVALNVNLRTTSQYSPEMANKQQSRPAALRTRNVVIICAMNRIGLIHYTTRYRPINQPVFEEFLKDMTRSLNYQHDDGHRPVLILNGDAFRGCATNSEAIAQEGYEVQYLPRNAPAFNPIDSLIDTWKQIMKRANPQNEAELMAAIERGASFISDGDCKECFNKMDEFLNEFTIKKQEMND</sequence>
<dbReference type="SUPFAM" id="SSF46689">
    <property type="entry name" value="Homeodomain-like"/>
    <property type="match status" value="1"/>
</dbReference>
<proteinExistence type="predicted"/>
<dbReference type="InterPro" id="IPR009057">
    <property type="entry name" value="Homeodomain-like_sf"/>
</dbReference>
<reference evidence="4 5" key="1">
    <citation type="journal article" date="2002" name="Science">
        <title>The genome sequence of the malaria mosquito Anopheles gambiae.</title>
        <authorList>
            <person name="Holt R.A."/>
            <person name="Subramanian G.M."/>
            <person name="Halpern A."/>
            <person name="Sutton G.G."/>
            <person name="Charlab R."/>
            <person name="Nusskern D.R."/>
            <person name="Wincker P."/>
            <person name="Clark A.G."/>
            <person name="Ribeiro J.M."/>
            <person name="Wides R."/>
            <person name="Salzberg S.L."/>
            <person name="Loftus B."/>
            <person name="Yandell M."/>
            <person name="Majoros W.H."/>
            <person name="Rusch D.B."/>
            <person name="Lai Z."/>
            <person name="Kraft C.L."/>
            <person name="Abril J.F."/>
            <person name="Anthouard V."/>
            <person name="Arensburger P."/>
            <person name="Atkinson P.W."/>
            <person name="Baden H."/>
            <person name="de Berardinis V."/>
            <person name="Baldwin D."/>
            <person name="Benes V."/>
            <person name="Biedler J."/>
            <person name="Blass C."/>
            <person name="Bolanos R."/>
            <person name="Boscus D."/>
            <person name="Barnstead M."/>
            <person name="Cai S."/>
            <person name="Center A."/>
            <person name="Chaturverdi K."/>
            <person name="Christophides G.K."/>
            <person name="Chrystal M.A."/>
            <person name="Clamp M."/>
            <person name="Cravchik A."/>
            <person name="Curwen V."/>
            <person name="Dana A."/>
            <person name="Delcher A."/>
            <person name="Dew I."/>
            <person name="Evans C.A."/>
            <person name="Flanigan M."/>
            <person name="Grundschober-Freimoser A."/>
            <person name="Friedli L."/>
            <person name="Gu Z."/>
            <person name="Guan P."/>
            <person name="Guigo R."/>
            <person name="Hillenmeyer M.E."/>
            <person name="Hladun S.L."/>
            <person name="Hogan J.R."/>
            <person name="Hong Y.S."/>
            <person name="Hoover J."/>
            <person name="Jaillon O."/>
            <person name="Ke Z."/>
            <person name="Kodira C."/>
            <person name="Kokoza E."/>
            <person name="Koutsos A."/>
            <person name="Letunic I."/>
            <person name="Levitsky A."/>
            <person name="Liang Y."/>
            <person name="Lin J.J."/>
            <person name="Lobo N.F."/>
            <person name="Lopez J.R."/>
            <person name="Malek J.A."/>
            <person name="McIntosh T.C."/>
            <person name="Meister S."/>
            <person name="Miller J."/>
            <person name="Mobarry C."/>
            <person name="Mongin E."/>
            <person name="Murphy S.D."/>
            <person name="O'Brochta D.A."/>
            <person name="Pfannkoch C."/>
            <person name="Qi R."/>
            <person name="Regier M.A."/>
            <person name="Remington K."/>
            <person name="Shao H."/>
            <person name="Sharakhova M.V."/>
            <person name="Sitter C.D."/>
            <person name="Shetty J."/>
            <person name="Smith T.J."/>
            <person name="Strong R."/>
            <person name="Sun J."/>
            <person name="Thomasova D."/>
            <person name="Ton L.Q."/>
            <person name="Topalis P."/>
            <person name="Tu Z."/>
            <person name="Unger M.F."/>
            <person name="Walenz B."/>
            <person name="Wang A."/>
            <person name="Wang J."/>
            <person name="Wang M."/>
            <person name="Wang X."/>
            <person name="Woodford K.J."/>
            <person name="Wortman J.R."/>
            <person name="Wu M."/>
            <person name="Yao A."/>
            <person name="Zdobnov E.M."/>
            <person name="Zhang H."/>
            <person name="Zhao Q."/>
            <person name="Zhao S."/>
            <person name="Zhu S.C."/>
            <person name="Zhimulev I."/>
            <person name="Coluzzi M."/>
            <person name="della Torre A."/>
            <person name="Roth C.W."/>
            <person name="Louis C."/>
            <person name="Kalush F."/>
            <person name="Mural R.J."/>
            <person name="Myers E.W."/>
            <person name="Adams M.D."/>
            <person name="Smith H.O."/>
            <person name="Broder S."/>
            <person name="Gardner M.J."/>
            <person name="Fraser C.M."/>
            <person name="Birney E."/>
            <person name="Bork P."/>
            <person name="Brey P.T."/>
            <person name="Venter J.C."/>
            <person name="Weissenbach J."/>
            <person name="Kafatos F.C."/>
            <person name="Collins F.H."/>
            <person name="Hoffman S.L."/>
        </authorList>
    </citation>
    <scope>NUCLEOTIDE SEQUENCE [LARGE SCALE GENOMIC DNA]</scope>
    <source>
        <strain evidence="4 5">PEST</strain>
    </source>
</reference>
<evidence type="ECO:0000259" key="3">
    <source>
        <dbReference type="Pfam" id="PF13358"/>
    </source>
</evidence>
<dbReference type="Pfam" id="PF13551">
    <property type="entry name" value="HTH_29"/>
    <property type="match status" value="1"/>
</dbReference>
<reference evidence="4 5" key="2">
    <citation type="journal article" date="2004" name="Trends Parasitol.">
        <title>The Anopheles gambiae genome: an update.</title>
        <authorList>
            <person name="Mongin E."/>
            <person name="Louis C."/>
            <person name="Holt R.A."/>
            <person name="Birney E."/>
            <person name="Collins F.H."/>
        </authorList>
    </citation>
    <scope>NUCLEOTIDE SEQUENCE [LARGE SCALE GENOMIC DNA]</scope>
    <source>
        <strain evidence="4 5">PEST</strain>
    </source>
</reference>
<dbReference type="InterPro" id="IPR038717">
    <property type="entry name" value="Tc1-like_DDE_dom"/>
</dbReference>
<dbReference type="Pfam" id="PF13358">
    <property type="entry name" value="DDE_3"/>
    <property type="match status" value="1"/>
</dbReference>
<name>A0A453YZT2_ANOGA</name>
<dbReference type="VEuPathDB" id="VectorBase:AGAP029484"/>